<comment type="caution">
    <text evidence="1">The sequence shown here is derived from an EMBL/GenBank/DDBJ whole genome shotgun (WGS) entry which is preliminary data.</text>
</comment>
<dbReference type="EMBL" id="JBFAIH010000030">
    <property type="protein sequence ID" value="MEV0367422.1"/>
    <property type="molecule type" value="Genomic_DNA"/>
</dbReference>
<evidence type="ECO:0000313" key="1">
    <source>
        <dbReference type="EMBL" id="MEV0367422.1"/>
    </source>
</evidence>
<name>A0ABV3FI79_9NOCA</name>
<dbReference type="RefSeq" id="WP_357987071.1">
    <property type="nucleotide sequence ID" value="NZ_JBFAIH010000030.1"/>
</dbReference>
<reference evidence="1 2" key="1">
    <citation type="submission" date="2024-06" db="EMBL/GenBank/DDBJ databases">
        <title>The Natural Products Discovery Center: Release of the First 8490 Sequenced Strains for Exploring Actinobacteria Biosynthetic Diversity.</title>
        <authorList>
            <person name="Kalkreuter E."/>
            <person name="Kautsar S.A."/>
            <person name="Yang D."/>
            <person name="Bader C.D."/>
            <person name="Teijaro C.N."/>
            <person name="Fluegel L."/>
            <person name="Davis C.M."/>
            <person name="Simpson J.R."/>
            <person name="Lauterbach L."/>
            <person name="Steele A.D."/>
            <person name="Gui C."/>
            <person name="Meng S."/>
            <person name="Li G."/>
            <person name="Viehrig K."/>
            <person name="Ye F."/>
            <person name="Su P."/>
            <person name="Kiefer A.F."/>
            <person name="Nichols A."/>
            <person name="Cepeda A.J."/>
            <person name="Yan W."/>
            <person name="Fan B."/>
            <person name="Jiang Y."/>
            <person name="Adhikari A."/>
            <person name="Zheng C.-J."/>
            <person name="Schuster L."/>
            <person name="Cowan T.M."/>
            <person name="Smanski M.J."/>
            <person name="Chevrette M.G."/>
            <person name="De Carvalho L.P.S."/>
            <person name="Shen B."/>
        </authorList>
    </citation>
    <scope>NUCLEOTIDE SEQUENCE [LARGE SCALE GENOMIC DNA]</scope>
    <source>
        <strain evidence="1 2">NPDC050671</strain>
    </source>
</reference>
<dbReference type="Proteomes" id="UP001551658">
    <property type="component" value="Unassembled WGS sequence"/>
</dbReference>
<dbReference type="Pfam" id="PF12079">
    <property type="entry name" value="DUF3558"/>
    <property type="match status" value="1"/>
</dbReference>
<proteinExistence type="predicted"/>
<keyword evidence="2" id="KW-1185">Reference proteome</keyword>
<evidence type="ECO:0000313" key="2">
    <source>
        <dbReference type="Proteomes" id="UP001551658"/>
    </source>
</evidence>
<accession>A0ABV3FI79</accession>
<sequence length="178" mass="19136">MLAISVLGLVTGCGTTVNGNSAAEGQNTSQREQTVRWNPCAELSEEALRATGADPTSKSTDFDAPGDKAAWRMCAWDSVDAPYFIGVGATTLTQDEVRKNSSVTGFTPVEVNGRSGLTYYPGTGETPVRRCYVSLPMDGGMLNVYVDWRYGEHHAMPESPPCGSAVQHAQELEPYLPE</sequence>
<gene>
    <name evidence="1" type="ORF">AB0H72_32530</name>
</gene>
<dbReference type="InterPro" id="IPR024520">
    <property type="entry name" value="DUF3558"/>
</dbReference>
<protein>
    <submittedName>
        <fullName evidence="1">DUF3558 domain-containing protein</fullName>
    </submittedName>
</protein>
<organism evidence="1 2">
    <name type="scientific">Nocardia fusca</name>
    <dbReference type="NCBI Taxonomy" id="941183"/>
    <lineage>
        <taxon>Bacteria</taxon>
        <taxon>Bacillati</taxon>
        <taxon>Actinomycetota</taxon>
        <taxon>Actinomycetes</taxon>
        <taxon>Mycobacteriales</taxon>
        <taxon>Nocardiaceae</taxon>
        <taxon>Nocardia</taxon>
    </lineage>
</organism>